<reference evidence="2" key="2">
    <citation type="journal article" date="2021" name="PeerJ">
        <title>Extensive microbial diversity within the chicken gut microbiome revealed by metagenomics and culture.</title>
        <authorList>
            <person name="Gilroy R."/>
            <person name="Ravi A."/>
            <person name="Getino M."/>
            <person name="Pursley I."/>
            <person name="Horton D.L."/>
            <person name="Alikhan N.F."/>
            <person name="Baker D."/>
            <person name="Gharbi K."/>
            <person name="Hall N."/>
            <person name="Watson M."/>
            <person name="Adriaenssens E.M."/>
            <person name="Foster-Nyarko E."/>
            <person name="Jarju S."/>
            <person name="Secka A."/>
            <person name="Antonio M."/>
            <person name="Oren A."/>
            <person name="Chaudhuri R.R."/>
            <person name="La Ragione R."/>
            <person name="Hildebrand F."/>
            <person name="Pallen M.J."/>
        </authorList>
    </citation>
    <scope>NUCLEOTIDE SEQUENCE</scope>
    <source>
        <strain evidence="2">ChiSjej5B23-6657</strain>
    </source>
</reference>
<dbReference type="AlphaFoldDB" id="A0A9D1E911"/>
<feature type="compositionally biased region" description="Polar residues" evidence="1">
    <location>
        <begin position="119"/>
        <end position="128"/>
    </location>
</feature>
<reference evidence="2" key="1">
    <citation type="submission" date="2020-10" db="EMBL/GenBank/DDBJ databases">
        <authorList>
            <person name="Gilroy R."/>
        </authorList>
    </citation>
    <scope>NUCLEOTIDE SEQUENCE</scope>
    <source>
        <strain evidence="2">ChiSjej5B23-6657</strain>
    </source>
</reference>
<name>A0A9D1E911_9FIRM</name>
<evidence type="ECO:0000313" key="2">
    <source>
        <dbReference type="EMBL" id="HIR70493.1"/>
    </source>
</evidence>
<dbReference type="Gene3D" id="3.30.300.30">
    <property type="match status" value="1"/>
</dbReference>
<feature type="region of interest" description="Disordered" evidence="1">
    <location>
        <begin position="100"/>
        <end position="133"/>
    </location>
</feature>
<sequence>MSLKKAFNYIRHMDKTQWLTVILVGVLLLVVAIPVNNGTKDGKADADGEEESAAESARREQQEYQEYLEQRLEDILKTMDGVGNVRVMITVKDKGEKVVAKDNTTSNSSTTSEDGLVSNDYSSESTTVYDGEDTPYETKELLPKVEGVVVVAEGAGNAAVETEIYETVMALFEVDAHKISVGKMRLQEGT</sequence>
<dbReference type="InterPro" id="IPR045851">
    <property type="entry name" value="AMP-bd_C_sf"/>
</dbReference>
<comment type="caution">
    <text evidence="2">The sequence shown here is derived from an EMBL/GenBank/DDBJ whole genome shotgun (WGS) entry which is preliminary data.</text>
</comment>
<feature type="region of interest" description="Disordered" evidence="1">
    <location>
        <begin position="39"/>
        <end position="60"/>
    </location>
</feature>
<protein>
    <submittedName>
        <fullName evidence="2">Stage III sporulation protein AG</fullName>
    </submittedName>
</protein>
<feature type="compositionally biased region" description="Low complexity" evidence="1">
    <location>
        <begin position="103"/>
        <end position="112"/>
    </location>
</feature>
<evidence type="ECO:0000256" key="1">
    <source>
        <dbReference type="SAM" id="MobiDB-lite"/>
    </source>
</evidence>
<proteinExistence type="predicted"/>
<accession>A0A9D1E911</accession>
<organism evidence="2 3">
    <name type="scientific">Candidatus Pullilachnospira gallistercoris</name>
    <dbReference type="NCBI Taxonomy" id="2840911"/>
    <lineage>
        <taxon>Bacteria</taxon>
        <taxon>Bacillati</taxon>
        <taxon>Bacillota</taxon>
        <taxon>Clostridia</taxon>
        <taxon>Lachnospirales</taxon>
        <taxon>Lachnospiraceae</taxon>
        <taxon>Lachnospiraceae incertae sedis</taxon>
        <taxon>Candidatus Pullilachnospira</taxon>
    </lineage>
</organism>
<evidence type="ECO:0000313" key="3">
    <source>
        <dbReference type="Proteomes" id="UP000823912"/>
    </source>
</evidence>
<gene>
    <name evidence="2" type="ORF">IAA55_04355</name>
</gene>
<dbReference type="Proteomes" id="UP000823912">
    <property type="component" value="Unassembled WGS sequence"/>
</dbReference>
<dbReference type="EMBL" id="DVHM01000071">
    <property type="protein sequence ID" value="HIR70493.1"/>
    <property type="molecule type" value="Genomic_DNA"/>
</dbReference>